<dbReference type="AlphaFoldDB" id="A0A166QDC7"/>
<evidence type="ECO:0000313" key="2">
    <source>
        <dbReference type="Proteomes" id="UP000076532"/>
    </source>
</evidence>
<name>A0A166QDC7_9AGAM</name>
<dbReference type="Proteomes" id="UP000076532">
    <property type="component" value="Unassembled WGS sequence"/>
</dbReference>
<organism evidence="1 2">
    <name type="scientific">Athelia psychrophila</name>
    <dbReference type="NCBI Taxonomy" id="1759441"/>
    <lineage>
        <taxon>Eukaryota</taxon>
        <taxon>Fungi</taxon>
        <taxon>Dikarya</taxon>
        <taxon>Basidiomycota</taxon>
        <taxon>Agaricomycotina</taxon>
        <taxon>Agaricomycetes</taxon>
        <taxon>Agaricomycetidae</taxon>
        <taxon>Atheliales</taxon>
        <taxon>Atheliaceae</taxon>
        <taxon>Athelia</taxon>
    </lineage>
</organism>
<protein>
    <submittedName>
        <fullName evidence="1">Uncharacterized protein</fullName>
    </submittedName>
</protein>
<accession>A0A166QDC7</accession>
<evidence type="ECO:0000313" key="1">
    <source>
        <dbReference type="EMBL" id="KZP27020.1"/>
    </source>
</evidence>
<sequence>MWASTVAGYDAGAAHISDIFNTSTSLAARRLTRVGGMQVLLPCDIGRKGTSPLAVRNIGQLWPTLATLKTIPVAQDSPAFTTHRTSRGARVNSRTRSPARQRSLAHGWIHAAKRCQACGRLLPAPVHMAEIEPIVACGLASFRLVFNPEPTNNNEEANTLCGMPHPEPETAYMAECATVVWHEMPKREIRIWMVIQM</sequence>
<proteinExistence type="predicted"/>
<dbReference type="EMBL" id="KV417511">
    <property type="protein sequence ID" value="KZP27020.1"/>
    <property type="molecule type" value="Genomic_DNA"/>
</dbReference>
<reference evidence="1 2" key="1">
    <citation type="journal article" date="2016" name="Mol. Biol. Evol.">
        <title>Comparative Genomics of Early-Diverging Mushroom-Forming Fungi Provides Insights into the Origins of Lignocellulose Decay Capabilities.</title>
        <authorList>
            <person name="Nagy L.G."/>
            <person name="Riley R."/>
            <person name="Tritt A."/>
            <person name="Adam C."/>
            <person name="Daum C."/>
            <person name="Floudas D."/>
            <person name="Sun H."/>
            <person name="Yadav J.S."/>
            <person name="Pangilinan J."/>
            <person name="Larsson K.H."/>
            <person name="Matsuura K."/>
            <person name="Barry K."/>
            <person name="Labutti K."/>
            <person name="Kuo R."/>
            <person name="Ohm R.A."/>
            <person name="Bhattacharya S.S."/>
            <person name="Shirouzu T."/>
            <person name="Yoshinaga Y."/>
            <person name="Martin F.M."/>
            <person name="Grigoriev I.V."/>
            <person name="Hibbett D.S."/>
        </authorList>
    </citation>
    <scope>NUCLEOTIDE SEQUENCE [LARGE SCALE GENOMIC DNA]</scope>
    <source>
        <strain evidence="1 2">CBS 109695</strain>
    </source>
</reference>
<gene>
    <name evidence="1" type="ORF">FIBSPDRAFT_948973</name>
</gene>
<keyword evidence="2" id="KW-1185">Reference proteome</keyword>